<dbReference type="EMBL" id="FOTW01000035">
    <property type="protein sequence ID" value="SFM81890.1"/>
    <property type="molecule type" value="Genomic_DNA"/>
</dbReference>
<accession>A0A1I4TZ86</accession>
<proteinExistence type="predicted"/>
<dbReference type="Proteomes" id="UP000199470">
    <property type="component" value="Unassembled WGS sequence"/>
</dbReference>
<dbReference type="STRING" id="758825.SAMN02982985_05406"/>
<evidence type="ECO:0000256" key="1">
    <source>
        <dbReference type="SAM" id="SignalP"/>
    </source>
</evidence>
<dbReference type="SUPFAM" id="SSF53850">
    <property type="entry name" value="Periplasmic binding protein-like II"/>
    <property type="match status" value="1"/>
</dbReference>
<dbReference type="AlphaFoldDB" id="A0A1I4TZ86"/>
<keyword evidence="1" id="KW-0732">Signal</keyword>
<feature type="signal peptide" evidence="1">
    <location>
        <begin position="1"/>
        <end position="27"/>
    </location>
</feature>
<dbReference type="RefSeq" id="WP_093390794.1">
    <property type="nucleotide sequence ID" value="NZ_FOTW01000035.1"/>
</dbReference>
<dbReference type="OrthoDB" id="9133137at2"/>
<protein>
    <submittedName>
        <fullName evidence="2">Polar amino acid transport system substrate-binding protein</fullName>
    </submittedName>
</protein>
<keyword evidence="3" id="KW-1185">Reference proteome</keyword>
<dbReference type="Gene3D" id="3.40.190.10">
    <property type="entry name" value="Periplasmic binding protein-like II"/>
    <property type="match status" value="2"/>
</dbReference>
<gene>
    <name evidence="2" type="ORF">SAMN02982985_05406</name>
</gene>
<reference evidence="2 3" key="1">
    <citation type="submission" date="2016-10" db="EMBL/GenBank/DDBJ databases">
        <authorList>
            <person name="de Groot N.N."/>
        </authorList>
    </citation>
    <scope>NUCLEOTIDE SEQUENCE [LARGE SCALE GENOMIC DNA]</scope>
    <source>
        <strain evidence="2 3">ATCC 43154</strain>
    </source>
</reference>
<feature type="chain" id="PRO_5011630361" evidence="1">
    <location>
        <begin position="28"/>
        <end position="263"/>
    </location>
</feature>
<organism evidence="2 3">
    <name type="scientific">Rugamonas rubra</name>
    <dbReference type="NCBI Taxonomy" id="758825"/>
    <lineage>
        <taxon>Bacteria</taxon>
        <taxon>Pseudomonadati</taxon>
        <taxon>Pseudomonadota</taxon>
        <taxon>Betaproteobacteria</taxon>
        <taxon>Burkholderiales</taxon>
        <taxon>Oxalobacteraceae</taxon>
        <taxon>Telluria group</taxon>
        <taxon>Rugamonas</taxon>
    </lineage>
</organism>
<sequence length="263" mass="28161">MRGWLNARRAAALGLGLLAGAAGAAKAAAPAPVVSLCFERQDVPPWRTEAGGGLNFALLGMVARSLDIRFDFQSMPWKRCLAQLQANQVDGAFAVSYKPDRRAIGEYPGGAQADASKRMHIDRYVLLRRKGGAADWDGRAFHHIDGAIGFQLGYSVGDVLRASNVEVDEGSQRADELARKLIAGRLAAAALGGSDAAGIMRGPLAAQLEMLPTPLIEKPYFLILSHALVAARPQLAERIWRGVEQARNSAEYRRLELAAGAGH</sequence>
<name>A0A1I4TZ86_9BURK</name>
<evidence type="ECO:0000313" key="2">
    <source>
        <dbReference type="EMBL" id="SFM81890.1"/>
    </source>
</evidence>
<evidence type="ECO:0000313" key="3">
    <source>
        <dbReference type="Proteomes" id="UP000199470"/>
    </source>
</evidence>